<dbReference type="Pfam" id="PF13637">
    <property type="entry name" value="Ank_4"/>
    <property type="match status" value="1"/>
</dbReference>
<comment type="caution">
    <text evidence="5">The sequence shown here is derived from an EMBL/GenBank/DDBJ whole genome shotgun (WGS) entry which is preliminary data.</text>
</comment>
<dbReference type="AlphaFoldDB" id="A0AAE0YU83"/>
<sequence length="210" mass="22987">MGSTELVPPMGGYDDMMPAPPTQEKPQYQRLTLPKTMKEHPKSAAFEAIRLLKTYGNKFVTKDGWTLLHRSATSTPAHIYVLANNGVPINVQNSAGDTALHIAVRRGNFETTEALLQCCADLSIRNKMGQVPSDLAVGDIAELLAKFEPDPMSSLARADSKSLLRLLRVYWCNMHCIVKVTSAAQPCTAITHSLSDPRCPAVHGYNPLTE</sequence>
<evidence type="ECO:0000256" key="1">
    <source>
        <dbReference type="ARBA" id="ARBA00022737"/>
    </source>
</evidence>
<dbReference type="Proteomes" id="UP001283361">
    <property type="component" value="Unassembled WGS sequence"/>
</dbReference>
<keyword evidence="2 3" id="KW-0040">ANK repeat</keyword>
<accession>A0AAE0YU83</accession>
<feature type="repeat" description="ANK" evidence="3">
    <location>
        <begin position="95"/>
        <end position="127"/>
    </location>
</feature>
<dbReference type="InterPro" id="IPR036770">
    <property type="entry name" value="Ankyrin_rpt-contain_sf"/>
</dbReference>
<organism evidence="5 6">
    <name type="scientific">Elysia crispata</name>
    <name type="common">lettuce slug</name>
    <dbReference type="NCBI Taxonomy" id="231223"/>
    <lineage>
        <taxon>Eukaryota</taxon>
        <taxon>Metazoa</taxon>
        <taxon>Spiralia</taxon>
        <taxon>Lophotrochozoa</taxon>
        <taxon>Mollusca</taxon>
        <taxon>Gastropoda</taxon>
        <taxon>Heterobranchia</taxon>
        <taxon>Euthyneura</taxon>
        <taxon>Panpulmonata</taxon>
        <taxon>Sacoglossa</taxon>
        <taxon>Placobranchoidea</taxon>
        <taxon>Plakobranchidae</taxon>
        <taxon>Elysia</taxon>
    </lineage>
</organism>
<dbReference type="PROSITE" id="PS50088">
    <property type="entry name" value="ANK_REPEAT"/>
    <property type="match status" value="1"/>
</dbReference>
<evidence type="ECO:0000256" key="3">
    <source>
        <dbReference type="PROSITE-ProRule" id="PRU00023"/>
    </source>
</evidence>
<dbReference type="PANTHER" id="PTHR24123">
    <property type="entry name" value="ANKYRIN REPEAT-CONTAINING"/>
    <property type="match status" value="1"/>
</dbReference>
<dbReference type="Gene3D" id="1.25.40.20">
    <property type="entry name" value="Ankyrin repeat-containing domain"/>
    <property type="match status" value="1"/>
</dbReference>
<gene>
    <name evidence="5" type="ORF">RRG08_045096</name>
</gene>
<evidence type="ECO:0000313" key="5">
    <source>
        <dbReference type="EMBL" id="KAK3756581.1"/>
    </source>
</evidence>
<dbReference type="InterPro" id="IPR051165">
    <property type="entry name" value="Multifunctional_ANK_Repeat"/>
</dbReference>
<dbReference type="InterPro" id="IPR002110">
    <property type="entry name" value="Ankyrin_rpt"/>
</dbReference>
<proteinExistence type="predicted"/>
<dbReference type="PANTHER" id="PTHR24123:SF33">
    <property type="entry name" value="PROTEIN HOS4"/>
    <property type="match status" value="1"/>
</dbReference>
<evidence type="ECO:0000256" key="4">
    <source>
        <dbReference type="SAM" id="MobiDB-lite"/>
    </source>
</evidence>
<dbReference type="SMART" id="SM00248">
    <property type="entry name" value="ANK"/>
    <property type="match status" value="2"/>
</dbReference>
<keyword evidence="1" id="KW-0677">Repeat</keyword>
<keyword evidence="6" id="KW-1185">Reference proteome</keyword>
<dbReference type="SUPFAM" id="SSF48403">
    <property type="entry name" value="Ankyrin repeat"/>
    <property type="match status" value="1"/>
</dbReference>
<dbReference type="EMBL" id="JAWDGP010005492">
    <property type="protein sequence ID" value="KAK3756581.1"/>
    <property type="molecule type" value="Genomic_DNA"/>
</dbReference>
<protein>
    <submittedName>
        <fullName evidence="5">Uncharacterized protein</fullName>
    </submittedName>
</protein>
<name>A0AAE0YU83_9GAST</name>
<reference evidence="5" key="1">
    <citation type="journal article" date="2023" name="G3 (Bethesda)">
        <title>A reference genome for the long-term kleptoplast-retaining sea slug Elysia crispata morphotype clarki.</title>
        <authorList>
            <person name="Eastman K.E."/>
            <person name="Pendleton A.L."/>
            <person name="Shaikh M.A."/>
            <person name="Suttiyut T."/>
            <person name="Ogas R."/>
            <person name="Tomko P."/>
            <person name="Gavelis G."/>
            <person name="Widhalm J.R."/>
            <person name="Wisecaver J.H."/>
        </authorList>
    </citation>
    <scope>NUCLEOTIDE SEQUENCE</scope>
    <source>
        <strain evidence="5">ECLA1</strain>
    </source>
</reference>
<evidence type="ECO:0000256" key="2">
    <source>
        <dbReference type="ARBA" id="ARBA00023043"/>
    </source>
</evidence>
<feature type="region of interest" description="Disordered" evidence="4">
    <location>
        <begin position="1"/>
        <end position="22"/>
    </location>
</feature>
<dbReference type="PROSITE" id="PS50297">
    <property type="entry name" value="ANK_REP_REGION"/>
    <property type="match status" value="1"/>
</dbReference>
<evidence type="ECO:0000313" key="6">
    <source>
        <dbReference type="Proteomes" id="UP001283361"/>
    </source>
</evidence>